<dbReference type="EMBL" id="GG692422">
    <property type="protein sequence ID" value="EER42428.1"/>
    <property type="molecule type" value="Genomic_DNA"/>
</dbReference>
<gene>
    <name evidence="1" type="ORF">HCDG_03887</name>
</gene>
<dbReference type="Proteomes" id="UP000002624">
    <property type="component" value="Unassembled WGS sequence"/>
</dbReference>
<reference evidence="2" key="1">
    <citation type="submission" date="2009-05" db="EMBL/GenBank/DDBJ databases">
        <title>The genome sequence of Ajellomyces capsulatus strain H143.</title>
        <authorList>
            <person name="Champion M."/>
            <person name="Cuomo C.A."/>
            <person name="Ma L.-J."/>
            <person name="Henn M.R."/>
            <person name="Sil A."/>
            <person name="Goldman B."/>
            <person name="Young S.K."/>
            <person name="Kodira C.D."/>
            <person name="Zeng Q."/>
            <person name="Koehrsen M."/>
            <person name="Alvarado L."/>
            <person name="Berlin A.M."/>
            <person name="Borenstein D."/>
            <person name="Chen Z."/>
            <person name="Engels R."/>
            <person name="Freedman E."/>
            <person name="Gellesch M."/>
            <person name="Goldberg J."/>
            <person name="Griggs A."/>
            <person name="Gujja S."/>
            <person name="Heiman D.I."/>
            <person name="Hepburn T.A."/>
            <person name="Howarth C."/>
            <person name="Jen D."/>
            <person name="Larson L."/>
            <person name="Lewis B."/>
            <person name="Mehta T."/>
            <person name="Park D."/>
            <person name="Pearson M."/>
            <person name="Roberts A."/>
            <person name="Saif S."/>
            <person name="Shea T.D."/>
            <person name="Shenoy N."/>
            <person name="Sisk P."/>
            <person name="Stolte C."/>
            <person name="Sykes S."/>
            <person name="Walk T."/>
            <person name="White J."/>
            <person name="Yandava C."/>
            <person name="Klein B."/>
            <person name="McEwen J.G."/>
            <person name="Puccia R."/>
            <person name="Goldman G.H."/>
            <person name="Felipe M.S."/>
            <person name="Nino-Vega G."/>
            <person name="San-Blas G."/>
            <person name="Taylor J.W."/>
            <person name="Mendoza L."/>
            <person name="Galagan J.E."/>
            <person name="Nusbaum C."/>
            <person name="Birren B.W."/>
        </authorList>
    </citation>
    <scope>NUCLEOTIDE SEQUENCE [LARGE SCALE GENOMIC DNA]</scope>
    <source>
        <strain evidence="2">H143</strain>
    </source>
</reference>
<dbReference type="AlphaFoldDB" id="C6HB05"/>
<protein>
    <submittedName>
        <fullName evidence="1">Uncharacterized protein</fullName>
    </submittedName>
</protein>
<name>C6HB05_AJECH</name>
<proteinExistence type="predicted"/>
<dbReference type="VEuPathDB" id="FungiDB:HCDG_03887"/>
<evidence type="ECO:0000313" key="2">
    <source>
        <dbReference type="Proteomes" id="UP000002624"/>
    </source>
</evidence>
<accession>C6HB05</accession>
<sequence>MTNVVIHETEKSTTDRIMYQRVETAVSGLRSHDGHLVAGLGAVLMPPPPGLMHHSRVCPIFWDENVIPMPDITLETLAAENIQDGPPRLPEERLSVKHLIFDPWLTDSLGVTEGQLNYLKEHWLEADGEELRDCAN</sequence>
<dbReference type="STRING" id="544712.C6HB05"/>
<dbReference type="HOGENOM" id="CLU_1874876_0_0_1"/>
<organism evidence="1 2">
    <name type="scientific">Ajellomyces capsulatus (strain H143)</name>
    <name type="common">Darling's disease fungus</name>
    <name type="synonym">Histoplasma capsulatum</name>
    <dbReference type="NCBI Taxonomy" id="544712"/>
    <lineage>
        <taxon>Eukaryota</taxon>
        <taxon>Fungi</taxon>
        <taxon>Dikarya</taxon>
        <taxon>Ascomycota</taxon>
        <taxon>Pezizomycotina</taxon>
        <taxon>Eurotiomycetes</taxon>
        <taxon>Eurotiomycetidae</taxon>
        <taxon>Onygenales</taxon>
        <taxon>Ajellomycetaceae</taxon>
        <taxon>Histoplasma</taxon>
    </lineage>
</organism>
<evidence type="ECO:0000313" key="1">
    <source>
        <dbReference type="EMBL" id="EER42428.1"/>
    </source>
</evidence>